<reference evidence="3" key="1">
    <citation type="submission" date="2017-05" db="EMBL/GenBank/DDBJ databases">
        <title>Complete and WGS of Bordetella genogroups.</title>
        <authorList>
            <person name="Spilker T."/>
            <person name="Lipuma J."/>
        </authorList>
    </citation>
    <scope>NUCLEOTIDE SEQUENCE [LARGE SCALE GENOMIC DNA]</scope>
    <source>
        <strain evidence="3">AU18089</strain>
    </source>
</reference>
<name>A0A261RJ38_9BORD</name>
<gene>
    <name evidence="2" type="ORF">CAL19_06155</name>
</gene>
<protein>
    <submittedName>
        <fullName evidence="2">Uncharacterized protein</fullName>
    </submittedName>
</protein>
<dbReference type="Proteomes" id="UP000216947">
    <property type="component" value="Unassembled WGS sequence"/>
</dbReference>
<sequence>MHSHSLTDLHALRVHRFAALLASVITACGLATSGRASPAATASGPVDDAGGYAAAEDQGWPEGDTVRELLHIDAQAARAASGLPRRASDWLRQPDAPQAALRPAGHDAASHEGPDRIRVLAIYGVGKALRAHVSVNGTVLLYRAGRPAPMGGNAGDSNPYTLQAIDTPCVRLGRAGRSYTACLASEEPGHE</sequence>
<evidence type="ECO:0000313" key="3">
    <source>
        <dbReference type="Proteomes" id="UP000216947"/>
    </source>
</evidence>
<dbReference type="EMBL" id="NEVK01000003">
    <property type="protein sequence ID" value="OZI25054.1"/>
    <property type="molecule type" value="Genomic_DNA"/>
</dbReference>
<evidence type="ECO:0000313" key="2">
    <source>
        <dbReference type="EMBL" id="OZI25054.1"/>
    </source>
</evidence>
<proteinExistence type="predicted"/>
<dbReference type="AlphaFoldDB" id="A0A261RJ38"/>
<comment type="caution">
    <text evidence="2">The sequence shown here is derived from an EMBL/GenBank/DDBJ whole genome shotgun (WGS) entry which is preliminary data.</text>
</comment>
<evidence type="ECO:0000256" key="1">
    <source>
        <dbReference type="SAM" id="MobiDB-lite"/>
    </source>
</evidence>
<keyword evidence="3" id="KW-1185">Reference proteome</keyword>
<accession>A0A261RJ38</accession>
<organism evidence="2 3">
    <name type="scientific">Bordetella genomosp. 7</name>
    <dbReference type="NCBI Taxonomy" id="1416805"/>
    <lineage>
        <taxon>Bacteria</taxon>
        <taxon>Pseudomonadati</taxon>
        <taxon>Pseudomonadota</taxon>
        <taxon>Betaproteobacteria</taxon>
        <taxon>Burkholderiales</taxon>
        <taxon>Alcaligenaceae</taxon>
        <taxon>Bordetella</taxon>
    </lineage>
</organism>
<feature type="region of interest" description="Disordered" evidence="1">
    <location>
        <begin position="35"/>
        <end position="58"/>
    </location>
</feature>